<sequence length="108" mass="11850">MAWLTPSGIQSNYNLSTRRVTRTGHRSMVSYFNEIFNDFTTDLQSPINGTGNRPIGKMHPVLAEYASAGRSFRHQCELSSVSANRFLSFCKSASDQPAGCVTATQASI</sequence>
<evidence type="ECO:0000313" key="1">
    <source>
        <dbReference type="EMBL" id="TWT66002.1"/>
    </source>
</evidence>
<organism evidence="1 2">
    <name type="scientific">Allorhodopirellula solitaria</name>
    <dbReference type="NCBI Taxonomy" id="2527987"/>
    <lineage>
        <taxon>Bacteria</taxon>
        <taxon>Pseudomonadati</taxon>
        <taxon>Planctomycetota</taxon>
        <taxon>Planctomycetia</taxon>
        <taxon>Pirellulales</taxon>
        <taxon>Pirellulaceae</taxon>
        <taxon>Allorhodopirellula</taxon>
    </lineage>
</organism>
<dbReference type="AlphaFoldDB" id="A0A5C5XWI3"/>
<protein>
    <submittedName>
        <fullName evidence="1">Uncharacterized protein</fullName>
    </submittedName>
</protein>
<keyword evidence="2" id="KW-1185">Reference proteome</keyword>
<comment type="caution">
    <text evidence="1">The sequence shown here is derived from an EMBL/GenBank/DDBJ whole genome shotgun (WGS) entry which is preliminary data.</text>
</comment>
<evidence type="ECO:0000313" key="2">
    <source>
        <dbReference type="Proteomes" id="UP000318053"/>
    </source>
</evidence>
<proteinExistence type="predicted"/>
<name>A0A5C5XWI3_9BACT</name>
<dbReference type="EMBL" id="SJPK01000006">
    <property type="protein sequence ID" value="TWT66002.1"/>
    <property type="molecule type" value="Genomic_DNA"/>
</dbReference>
<dbReference type="Proteomes" id="UP000318053">
    <property type="component" value="Unassembled WGS sequence"/>
</dbReference>
<gene>
    <name evidence="1" type="ORF">CA85_28610</name>
</gene>
<reference evidence="1 2" key="1">
    <citation type="submission" date="2019-02" db="EMBL/GenBank/DDBJ databases">
        <title>Deep-cultivation of Planctomycetes and their phenomic and genomic characterization uncovers novel biology.</title>
        <authorList>
            <person name="Wiegand S."/>
            <person name="Jogler M."/>
            <person name="Boedeker C."/>
            <person name="Pinto D."/>
            <person name="Vollmers J."/>
            <person name="Rivas-Marin E."/>
            <person name="Kohn T."/>
            <person name="Peeters S.H."/>
            <person name="Heuer A."/>
            <person name="Rast P."/>
            <person name="Oberbeckmann S."/>
            <person name="Bunk B."/>
            <person name="Jeske O."/>
            <person name="Meyerdierks A."/>
            <person name="Storesund J.E."/>
            <person name="Kallscheuer N."/>
            <person name="Luecker S."/>
            <person name="Lage O.M."/>
            <person name="Pohl T."/>
            <person name="Merkel B.J."/>
            <person name="Hornburger P."/>
            <person name="Mueller R.-W."/>
            <person name="Bruemmer F."/>
            <person name="Labrenz M."/>
            <person name="Spormann A.M."/>
            <person name="Op Den Camp H."/>
            <person name="Overmann J."/>
            <person name="Amann R."/>
            <person name="Jetten M.S.M."/>
            <person name="Mascher T."/>
            <person name="Medema M.H."/>
            <person name="Devos D.P."/>
            <person name="Kaster A.-K."/>
            <person name="Ovreas L."/>
            <person name="Rohde M."/>
            <person name="Galperin M.Y."/>
            <person name="Jogler C."/>
        </authorList>
    </citation>
    <scope>NUCLEOTIDE SEQUENCE [LARGE SCALE GENOMIC DNA]</scope>
    <source>
        <strain evidence="1 2">CA85</strain>
    </source>
</reference>
<accession>A0A5C5XWI3</accession>